<sequence>MANSAKKISRESKYGTVALVTVPFIIIGGTCIGFGWKYVSGAWNKRVDRRQSLPRSMSLAAIHGGKMALGRLVGYRNFRAEQPTRDVDDINQLQTLLQNEQPNFKEIQQVLGRLEMSRREDEAIKLLKKALKKAQKKGKPDEAYEFGLLLAEMYIYKGDVQRALKCKCLAEEGVSDADYAIISLMDNKEEDAVEHWKIFKETQNQTSSQSFNEDDEFTEFKNAVNLLKQDIDSATQL</sequence>
<proteinExistence type="predicted"/>
<keyword evidence="1" id="KW-0472">Membrane</keyword>
<dbReference type="InterPro" id="IPR011990">
    <property type="entry name" value="TPR-like_helical_dom_sf"/>
</dbReference>
<keyword evidence="1" id="KW-0812">Transmembrane</keyword>
<feature type="transmembrane region" description="Helical" evidence="1">
    <location>
        <begin position="14"/>
        <end position="36"/>
    </location>
</feature>
<gene>
    <name evidence="2" type="ORF">V6N11_047568</name>
</gene>
<accession>A0ABR2NKT8</accession>
<dbReference type="PANTHER" id="PTHR36350:SF3">
    <property type="entry name" value="TRANSMEMBRANE PROTEIN"/>
    <property type="match status" value="1"/>
</dbReference>
<dbReference type="SUPFAM" id="SSF48452">
    <property type="entry name" value="TPR-like"/>
    <property type="match status" value="1"/>
</dbReference>
<reference evidence="2 3" key="1">
    <citation type="journal article" date="2024" name="G3 (Bethesda)">
        <title>Genome assembly of Hibiscus sabdariffa L. provides insights into metabolisms of medicinal natural products.</title>
        <authorList>
            <person name="Kim T."/>
        </authorList>
    </citation>
    <scope>NUCLEOTIDE SEQUENCE [LARGE SCALE GENOMIC DNA]</scope>
    <source>
        <strain evidence="2">TK-2024</strain>
        <tissue evidence="2">Old leaves</tissue>
    </source>
</reference>
<protein>
    <submittedName>
        <fullName evidence="2">Uncharacterized protein</fullName>
    </submittedName>
</protein>
<evidence type="ECO:0000313" key="3">
    <source>
        <dbReference type="Proteomes" id="UP001396334"/>
    </source>
</evidence>
<dbReference type="EMBL" id="JBBPBN010000126">
    <property type="protein sequence ID" value="KAK8976798.1"/>
    <property type="molecule type" value="Genomic_DNA"/>
</dbReference>
<evidence type="ECO:0000256" key="1">
    <source>
        <dbReference type="SAM" id="Phobius"/>
    </source>
</evidence>
<organism evidence="2 3">
    <name type="scientific">Hibiscus sabdariffa</name>
    <name type="common">roselle</name>
    <dbReference type="NCBI Taxonomy" id="183260"/>
    <lineage>
        <taxon>Eukaryota</taxon>
        <taxon>Viridiplantae</taxon>
        <taxon>Streptophyta</taxon>
        <taxon>Embryophyta</taxon>
        <taxon>Tracheophyta</taxon>
        <taxon>Spermatophyta</taxon>
        <taxon>Magnoliopsida</taxon>
        <taxon>eudicotyledons</taxon>
        <taxon>Gunneridae</taxon>
        <taxon>Pentapetalae</taxon>
        <taxon>rosids</taxon>
        <taxon>malvids</taxon>
        <taxon>Malvales</taxon>
        <taxon>Malvaceae</taxon>
        <taxon>Malvoideae</taxon>
        <taxon>Hibiscus</taxon>
    </lineage>
</organism>
<evidence type="ECO:0000313" key="2">
    <source>
        <dbReference type="EMBL" id="KAK8976798.1"/>
    </source>
</evidence>
<keyword evidence="1" id="KW-1133">Transmembrane helix</keyword>
<dbReference type="PANTHER" id="PTHR36350">
    <property type="entry name" value="TRANSMEMBRANE PROTEIN"/>
    <property type="match status" value="1"/>
</dbReference>
<comment type="caution">
    <text evidence="2">The sequence shown here is derived from an EMBL/GenBank/DDBJ whole genome shotgun (WGS) entry which is preliminary data.</text>
</comment>
<keyword evidence="3" id="KW-1185">Reference proteome</keyword>
<dbReference type="Proteomes" id="UP001396334">
    <property type="component" value="Unassembled WGS sequence"/>
</dbReference>
<name>A0ABR2NKT8_9ROSI</name>